<dbReference type="Proteomes" id="UP000811844">
    <property type="component" value="Unassembled WGS sequence"/>
</dbReference>
<proteinExistence type="predicted"/>
<reference evidence="6 7" key="1">
    <citation type="submission" date="2020-02" db="EMBL/GenBank/DDBJ databases">
        <title>Shewanella WXL01 sp. nov., a marine bacterium isolated from green algae in Luhuitou Fringing Reef (Northern South China Sea).</title>
        <authorList>
            <person name="Wang X."/>
        </authorList>
    </citation>
    <scope>NUCLEOTIDE SEQUENCE [LARGE SCALE GENOMIC DNA]</scope>
    <source>
        <strain evidence="6 7">MCCC 1A01895</strain>
    </source>
</reference>
<feature type="transmembrane region" description="Helical" evidence="4">
    <location>
        <begin position="297"/>
        <end position="317"/>
    </location>
</feature>
<dbReference type="PANTHER" id="PTHR45138">
    <property type="entry name" value="REGULATORY COMPONENTS OF SENSORY TRANSDUCTION SYSTEM"/>
    <property type="match status" value="1"/>
</dbReference>
<name>A0ABS5I0H2_9GAMM</name>
<organism evidence="6 7">
    <name type="scientific">Shewanella intestini</name>
    <dbReference type="NCBI Taxonomy" id="2017544"/>
    <lineage>
        <taxon>Bacteria</taxon>
        <taxon>Pseudomonadati</taxon>
        <taxon>Pseudomonadota</taxon>
        <taxon>Gammaproteobacteria</taxon>
        <taxon>Alteromonadales</taxon>
        <taxon>Shewanellaceae</taxon>
        <taxon>Shewanella</taxon>
    </lineage>
</organism>
<dbReference type="Gene3D" id="3.30.70.270">
    <property type="match status" value="1"/>
</dbReference>
<dbReference type="SMART" id="SM00267">
    <property type="entry name" value="GGDEF"/>
    <property type="match status" value="1"/>
</dbReference>
<protein>
    <recommendedName>
        <fullName evidence="1">diguanylate cyclase</fullName>
        <ecNumber evidence="1">2.7.7.65</ecNumber>
    </recommendedName>
</protein>
<sequence length="616" mass="70198">MNVMSIAYASQTANEMEPLNLNVESTAKINLQDWVYIHDSQHINKLSDIRSQPFSDWHKFKRSNSHKLGIKNYWVSFKINGGTTPLTRIIAIDNPLIDHIELYHFINDSLVNTHSLGDIYPFNARPIRSNIFLYPIHVAANEQHTFYIKINTKGNMDLPLTLWSSNDLTQMTEKTNLLHGFQIGLLFAISIFSLFIALASGSFSYSYYCGYVLSIALLIVTVHGVGFQFIWPNSPYIQQHILTINLPIILAFSLMFTEKALQLKYSSINMLRVCRALATASIILSFIMPFIDYSIGLYLIITAIMLVLILLAVFSLIRAFNGLKNAMLYFIGRVGLLIGGGVSGLLYFGFIDYDIKLQTPIMFGLIFEVITMAAVLAIRYNDERKEKQRIQQKALEQAQRIRESREDVLRLEEQTNEKLEHMVQERTLELEVTLRELNEVNQKLTEQNNTDQLTGVKNRHAFDRRLAAEGRISRRQQTPVGILMVDIDKFKPINDKYGHLAGDNTIQLIAKTLSEQLKRPTDLVSRFGGEEFAIILPNTTPDGAMLVAEMMRKAVSDLVIQWQGHTFYSTISIGVSVTVIENDQHPIQLLDNADQALYEAKRNGRNKVCYFEQTTE</sequence>
<feature type="transmembrane region" description="Helical" evidence="4">
    <location>
        <begin position="211"/>
        <end position="231"/>
    </location>
</feature>
<dbReference type="Pfam" id="PF00990">
    <property type="entry name" value="GGDEF"/>
    <property type="match status" value="1"/>
</dbReference>
<dbReference type="InterPro" id="IPR029787">
    <property type="entry name" value="Nucleotide_cyclase"/>
</dbReference>
<feature type="transmembrane region" description="Helical" evidence="4">
    <location>
        <begin position="237"/>
        <end position="257"/>
    </location>
</feature>
<keyword evidence="7" id="KW-1185">Reference proteome</keyword>
<dbReference type="InterPro" id="IPR043128">
    <property type="entry name" value="Rev_trsase/Diguanyl_cyclase"/>
</dbReference>
<gene>
    <name evidence="6" type="ORF">G3R48_05955</name>
</gene>
<dbReference type="Pfam" id="PF07696">
    <property type="entry name" value="7TMR-DISMED2"/>
    <property type="match status" value="1"/>
</dbReference>
<keyword evidence="4" id="KW-0812">Transmembrane</keyword>
<dbReference type="EC" id="2.7.7.65" evidence="1"/>
<dbReference type="InterPro" id="IPR011623">
    <property type="entry name" value="7TMR_DISM_rcpt_extracell_dom1"/>
</dbReference>
<comment type="caution">
    <text evidence="6">The sequence shown here is derived from an EMBL/GenBank/DDBJ whole genome shotgun (WGS) entry which is preliminary data.</text>
</comment>
<dbReference type="Pfam" id="PF07695">
    <property type="entry name" value="7TMR-DISM_7TM"/>
    <property type="match status" value="1"/>
</dbReference>
<dbReference type="InterPro" id="IPR011622">
    <property type="entry name" value="7TMR_DISM_rcpt_extracell_dom2"/>
</dbReference>
<dbReference type="NCBIfam" id="TIGR00254">
    <property type="entry name" value="GGDEF"/>
    <property type="match status" value="1"/>
</dbReference>
<feature type="transmembrane region" description="Helical" evidence="4">
    <location>
        <begin position="361"/>
        <end position="380"/>
    </location>
</feature>
<evidence type="ECO:0000256" key="4">
    <source>
        <dbReference type="SAM" id="Phobius"/>
    </source>
</evidence>
<dbReference type="Gene3D" id="2.60.40.2380">
    <property type="match status" value="1"/>
</dbReference>
<dbReference type="PROSITE" id="PS50887">
    <property type="entry name" value="GGDEF"/>
    <property type="match status" value="1"/>
</dbReference>
<evidence type="ECO:0000256" key="1">
    <source>
        <dbReference type="ARBA" id="ARBA00012528"/>
    </source>
</evidence>
<dbReference type="InterPro" id="IPR050469">
    <property type="entry name" value="Diguanylate_Cyclase"/>
</dbReference>
<evidence type="ECO:0000256" key="2">
    <source>
        <dbReference type="ARBA" id="ARBA00034247"/>
    </source>
</evidence>
<feature type="transmembrane region" description="Helical" evidence="4">
    <location>
        <begin position="329"/>
        <end position="349"/>
    </location>
</feature>
<feature type="coiled-coil region" evidence="3">
    <location>
        <begin position="394"/>
        <end position="454"/>
    </location>
</feature>
<evidence type="ECO:0000313" key="6">
    <source>
        <dbReference type="EMBL" id="MBR9727528.1"/>
    </source>
</evidence>
<dbReference type="EMBL" id="JAAIKR010000004">
    <property type="protein sequence ID" value="MBR9727528.1"/>
    <property type="molecule type" value="Genomic_DNA"/>
</dbReference>
<dbReference type="CDD" id="cd01949">
    <property type="entry name" value="GGDEF"/>
    <property type="match status" value="1"/>
</dbReference>
<keyword evidence="3" id="KW-0175">Coiled coil</keyword>
<keyword evidence="4" id="KW-1133">Transmembrane helix</keyword>
<dbReference type="PANTHER" id="PTHR45138:SF9">
    <property type="entry name" value="DIGUANYLATE CYCLASE DGCM-RELATED"/>
    <property type="match status" value="1"/>
</dbReference>
<evidence type="ECO:0000313" key="7">
    <source>
        <dbReference type="Proteomes" id="UP000811844"/>
    </source>
</evidence>
<feature type="transmembrane region" description="Helical" evidence="4">
    <location>
        <begin position="269"/>
        <end position="291"/>
    </location>
</feature>
<feature type="domain" description="GGDEF" evidence="5">
    <location>
        <begin position="478"/>
        <end position="613"/>
    </location>
</feature>
<dbReference type="SUPFAM" id="SSF55073">
    <property type="entry name" value="Nucleotide cyclase"/>
    <property type="match status" value="1"/>
</dbReference>
<keyword evidence="4" id="KW-0472">Membrane</keyword>
<dbReference type="InterPro" id="IPR000160">
    <property type="entry name" value="GGDEF_dom"/>
</dbReference>
<feature type="transmembrane region" description="Helical" evidence="4">
    <location>
        <begin position="177"/>
        <end position="199"/>
    </location>
</feature>
<accession>A0ABS5I0H2</accession>
<evidence type="ECO:0000259" key="5">
    <source>
        <dbReference type="PROSITE" id="PS50887"/>
    </source>
</evidence>
<evidence type="ECO:0000256" key="3">
    <source>
        <dbReference type="SAM" id="Coils"/>
    </source>
</evidence>
<comment type="catalytic activity">
    <reaction evidence="2">
        <text>2 GTP = 3',3'-c-di-GMP + 2 diphosphate</text>
        <dbReference type="Rhea" id="RHEA:24898"/>
        <dbReference type="ChEBI" id="CHEBI:33019"/>
        <dbReference type="ChEBI" id="CHEBI:37565"/>
        <dbReference type="ChEBI" id="CHEBI:58805"/>
        <dbReference type="EC" id="2.7.7.65"/>
    </reaction>
</comment>